<name>A0AAV2YRI5_9STRA</name>
<reference evidence="1" key="1">
    <citation type="submission" date="2022-11" db="EMBL/GenBank/DDBJ databases">
        <authorList>
            <person name="Morgan W.R."/>
            <person name="Tartar A."/>
        </authorList>
    </citation>
    <scope>NUCLEOTIDE SEQUENCE</scope>
    <source>
        <strain evidence="1">ARSEF 373</strain>
    </source>
</reference>
<proteinExistence type="predicted"/>
<dbReference type="AlphaFoldDB" id="A0AAV2YRI5"/>
<gene>
    <name evidence="1" type="ORF">N0F65_008988</name>
</gene>
<reference evidence="1" key="2">
    <citation type="journal article" date="2023" name="Microbiol Resour">
        <title>Decontamination and Annotation of the Draft Genome Sequence of the Oomycete Lagenidium giganteum ARSEF 373.</title>
        <authorList>
            <person name="Morgan W.R."/>
            <person name="Tartar A."/>
        </authorList>
    </citation>
    <scope>NUCLEOTIDE SEQUENCE</scope>
    <source>
        <strain evidence="1">ARSEF 373</strain>
    </source>
</reference>
<sequence length="380" mass="42394">MGANQKFCKVTVHKAPPASAEPRKAERARRQTVAYGEQAEPIAMLEEPSSSSKQPQLFPSHQDVVGRRRALTTSSGAVEVIKGRVLNPLSRMTMRCERDGSEAAAAPKKVDPTLEEIHPYTNLSGSFLDVDTDESDPVRKTFAEEDANKLFAVGTPPIPTGMTVALQRNQSVPMQSARRFVPLGPTDGSDYEPETYLRHGQTLHLAFNNSTGQSIQVSGRQKRSSAAHMFSKRIRCLPVNENTNFSNVDAMRIIGHTTDSEIRGGDRISLARRDGSVLRIQKMSRKLFFSPKIDTKSKFIVCGVPEGTLVTETTKFYLQSVYDRSKTVGFLKSKRANGSGCLVMYAYRNKDDKSEPIQFFKRREQYQSRTFHHNDGGVQF</sequence>
<keyword evidence="2" id="KW-1185">Reference proteome</keyword>
<dbReference type="EMBL" id="DAKRPA010000181">
    <property type="protein sequence ID" value="DAZ96009.1"/>
    <property type="molecule type" value="Genomic_DNA"/>
</dbReference>
<comment type="caution">
    <text evidence="1">The sequence shown here is derived from an EMBL/GenBank/DDBJ whole genome shotgun (WGS) entry which is preliminary data.</text>
</comment>
<dbReference type="Proteomes" id="UP001146120">
    <property type="component" value="Unassembled WGS sequence"/>
</dbReference>
<accession>A0AAV2YRI5</accession>
<organism evidence="1 2">
    <name type="scientific">Lagenidium giganteum</name>
    <dbReference type="NCBI Taxonomy" id="4803"/>
    <lineage>
        <taxon>Eukaryota</taxon>
        <taxon>Sar</taxon>
        <taxon>Stramenopiles</taxon>
        <taxon>Oomycota</taxon>
        <taxon>Peronosporomycetes</taxon>
        <taxon>Pythiales</taxon>
        <taxon>Pythiaceae</taxon>
    </lineage>
</organism>
<evidence type="ECO:0000313" key="1">
    <source>
        <dbReference type="EMBL" id="DAZ96009.1"/>
    </source>
</evidence>
<evidence type="ECO:0000313" key="2">
    <source>
        <dbReference type="Proteomes" id="UP001146120"/>
    </source>
</evidence>
<evidence type="ECO:0008006" key="3">
    <source>
        <dbReference type="Google" id="ProtNLM"/>
    </source>
</evidence>
<protein>
    <recommendedName>
        <fullName evidence="3">Tubby C-terminal domain-containing protein</fullName>
    </recommendedName>
</protein>